<comment type="caution">
    <text evidence="2">The sequence shown here is derived from an EMBL/GenBank/DDBJ whole genome shotgun (WGS) entry which is preliminary data.</text>
</comment>
<feature type="transmembrane region" description="Helical" evidence="1">
    <location>
        <begin position="71"/>
        <end position="91"/>
    </location>
</feature>
<name>A0A423DQQ0_9PSED</name>
<organism evidence="2 3">
    <name type="scientific">Pseudomonas vranovensis</name>
    <dbReference type="NCBI Taxonomy" id="321661"/>
    <lineage>
        <taxon>Bacteria</taxon>
        <taxon>Pseudomonadati</taxon>
        <taxon>Pseudomonadota</taxon>
        <taxon>Gammaproteobacteria</taxon>
        <taxon>Pseudomonadales</taxon>
        <taxon>Pseudomonadaceae</taxon>
        <taxon>Pseudomonas</taxon>
    </lineage>
</organism>
<sequence>METVDEVKDVLLAGIRSALELGYVAIVLQYAGFICIAAIIGFLWVTHRVKENKVPLTENSFQTFYWINRRGVFSIIILLSIFSFLNAIVIVCSAEGGDFHNSLSAHPEVLLYSTVIVLLMVIFMRGQGFALPLGGGVSLGVDATELQAGKPVKRVMSFHLSCDFEKNRSFVLEKIEKAVSEIQGGGPAFEVVLKSWFLASKHGMDDALVRQFRQHMRGTRYAVLSIVAALVSLFVAMVIYELFSYVAAQQCVDWQCVSYAGFIVKVCGAITLIGMFDVLIELFYARRKTKEIISRYRKAPSLVNNRNAFENGNCEVVAKRMQRKAAVHCRFIKPEPMSLRNFLSISVLMPNVMNTCVGAEAGLIFSG</sequence>
<evidence type="ECO:0000313" key="2">
    <source>
        <dbReference type="EMBL" id="ROL73887.1"/>
    </source>
</evidence>
<evidence type="ECO:0000313" key="3">
    <source>
        <dbReference type="Proteomes" id="UP000285286"/>
    </source>
</evidence>
<accession>A0A423DQQ0</accession>
<keyword evidence="1" id="KW-1133">Transmembrane helix</keyword>
<feature type="transmembrane region" description="Helical" evidence="1">
    <location>
        <begin position="21"/>
        <end position="45"/>
    </location>
</feature>
<protein>
    <submittedName>
        <fullName evidence="2">Uncharacterized protein</fullName>
    </submittedName>
</protein>
<dbReference type="AlphaFoldDB" id="A0A423DQQ0"/>
<feature type="transmembrane region" description="Helical" evidence="1">
    <location>
        <begin position="260"/>
        <end position="285"/>
    </location>
</feature>
<gene>
    <name evidence="2" type="ORF">BHU25_12715</name>
</gene>
<reference evidence="2 3" key="1">
    <citation type="submission" date="2016-10" db="EMBL/GenBank/DDBJ databases">
        <title>Comparative genome analysis of multiple Pseudomonas spp. focuses on biocontrol and plant growth promoting traits.</title>
        <authorList>
            <person name="Tao X.-Y."/>
            <person name="Taylor C.G."/>
        </authorList>
    </citation>
    <scope>NUCLEOTIDE SEQUENCE [LARGE SCALE GENOMIC DNA]</scope>
    <source>
        <strain evidence="2 3">15D11</strain>
    </source>
</reference>
<feature type="transmembrane region" description="Helical" evidence="1">
    <location>
        <begin position="221"/>
        <end position="240"/>
    </location>
</feature>
<dbReference type="EMBL" id="MOAM01000021">
    <property type="protein sequence ID" value="ROL73887.1"/>
    <property type="molecule type" value="Genomic_DNA"/>
</dbReference>
<keyword evidence="1" id="KW-0472">Membrane</keyword>
<keyword evidence="1" id="KW-0812">Transmembrane</keyword>
<dbReference type="RefSeq" id="WP_123566082.1">
    <property type="nucleotide sequence ID" value="NZ_MOAM01000021.1"/>
</dbReference>
<dbReference type="Proteomes" id="UP000285286">
    <property type="component" value="Unassembled WGS sequence"/>
</dbReference>
<feature type="transmembrane region" description="Helical" evidence="1">
    <location>
        <begin position="103"/>
        <end position="123"/>
    </location>
</feature>
<keyword evidence="3" id="KW-1185">Reference proteome</keyword>
<evidence type="ECO:0000256" key="1">
    <source>
        <dbReference type="SAM" id="Phobius"/>
    </source>
</evidence>
<proteinExistence type="predicted"/>